<name>A0A6H5GGS7_9HEMI</name>
<dbReference type="InterPro" id="IPR010733">
    <property type="entry name" value="DUF1308"/>
</dbReference>
<reference evidence="2 3" key="1">
    <citation type="submission" date="2020-02" db="EMBL/GenBank/DDBJ databases">
        <authorList>
            <person name="Ferguson B K."/>
        </authorList>
    </citation>
    <scope>NUCLEOTIDE SEQUENCE [LARGE SCALE GENOMIC DNA]</scope>
</reference>
<dbReference type="Pfam" id="PF07000">
    <property type="entry name" value="DUF1308"/>
    <property type="match status" value="1"/>
</dbReference>
<organism evidence="2 3">
    <name type="scientific">Nesidiocoris tenuis</name>
    <dbReference type="NCBI Taxonomy" id="355587"/>
    <lineage>
        <taxon>Eukaryota</taxon>
        <taxon>Metazoa</taxon>
        <taxon>Ecdysozoa</taxon>
        <taxon>Arthropoda</taxon>
        <taxon>Hexapoda</taxon>
        <taxon>Insecta</taxon>
        <taxon>Pterygota</taxon>
        <taxon>Neoptera</taxon>
        <taxon>Paraneoptera</taxon>
        <taxon>Hemiptera</taxon>
        <taxon>Heteroptera</taxon>
        <taxon>Panheteroptera</taxon>
        <taxon>Cimicomorpha</taxon>
        <taxon>Miridae</taxon>
        <taxon>Dicyphina</taxon>
        <taxon>Nesidiocoris</taxon>
    </lineage>
</organism>
<dbReference type="OrthoDB" id="441890at2759"/>
<proteinExistence type="predicted"/>
<evidence type="ECO:0000259" key="1">
    <source>
        <dbReference type="Pfam" id="PF07000"/>
    </source>
</evidence>
<evidence type="ECO:0000313" key="2">
    <source>
        <dbReference type="EMBL" id="CAB0002252.1"/>
    </source>
</evidence>
<gene>
    <name evidence="2" type="ORF">NTEN_LOCUS8039</name>
</gene>
<feature type="domain" description="DUF1308" evidence="1">
    <location>
        <begin position="123"/>
        <end position="236"/>
    </location>
</feature>
<dbReference type="Proteomes" id="UP000479000">
    <property type="component" value="Unassembled WGS sequence"/>
</dbReference>
<evidence type="ECO:0000313" key="3">
    <source>
        <dbReference type="Proteomes" id="UP000479000"/>
    </source>
</evidence>
<protein>
    <recommendedName>
        <fullName evidence="1">DUF1308 domain-containing protein</fullName>
    </recommendedName>
</protein>
<dbReference type="PANTHER" id="PTHR13379">
    <property type="entry name" value="UNCHARACTERIZED DUF1308"/>
    <property type="match status" value="1"/>
</dbReference>
<keyword evidence="3" id="KW-1185">Reference proteome</keyword>
<dbReference type="PANTHER" id="PTHR13379:SF0">
    <property type="entry name" value="UPF0415 PROTEIN C7ORF25"/>
    <property type="match status" value="1"/>
</dbReference>
<dbReference type="EMBL" id="CADCXU010011984">
    <property type="protein sequence ID" value="CAB0002252.1"/>
    <property type="molecule type" value="Genomic_DNA"/>
</dbReference>
<accession>A0A6H5GGS7</accession>
<sequence>MSAILEEEFQSKLDLALSLLQDLADIEQKGVSGVNKLRSKIEQDLVFLNKVKQSGNLKKEHLASSNIHHYSAIVSYVKQSENCVSLLEVFKYEDEDAGKKKISVDVVSCGKSKWTKVIARNPKALSQILKDKELYACKTAVEKFQGIVDAIGGPGEQQRAKSLSPRIHVVDDVPCTSLSLGGQIKSRSLIIFGTGQAIHAITVTANTSFVRAAQQQGVRFDVLFHEARALTERKEIH</sequence>
<dbReference type="AlphaFoldDB" id="A0A6H5GGS7"/>